<dbReference type="SUPFAM" id="SSF116960">
    <property type="entry name" value="YfbU-like"/>
    <property type="match status" value="1"/>
</dbReference>
<dbReference type="Pfam" id="PF03887">
    <property type="entry name" value="YfbU"/>
    <property type="match status" value="1"/>
</dbReference>
<keyword evidence="2" id="KW-1185">Reference proteome</keyword>
<dbReference type="GO" id="GO:0006355">
    <property type="term" value="P:regulation of DNA-templated transcription"/>
    <property type="evidence" value="ECO:0007669"/>
    <property type="project" value="InterPro"/>
</dbReference>
<dbReference type="AlphaFoldDB" id="A0A7W5JVM9"/>
<dbReference type="InterPro" id="IPR005587">
    <property type="entry name" value="UPF0304_YfbU"/>
</dbReference>
<dbReference type="InterPro" id="IPR053842">
    <property type="entry name" value="NikA-like"/>
</dbReference>
<evidence type="ECO:0000313" key="2">
    <source>
        <dbReference type="Proteomes" id="UP000565572"/>
    </source>
</evidence>
<dbReference type="CDD" id="cd21631">
    <property type="entry name" value="RHH_CopG_NikR-like"/>
    <property type="match status" value="1"/>
</dbReference>
<dbReference type="InterPro" id="IPR010985">
    <property type="entry name" value="Ribbon_hlx_hlx"/>
</dbReference>
<dbReference type="Gene3D" id="1.10.3190.10">
    <property type="entry name" value="yfbu gene product, domain 2"/>
    <property type="match status" value="1"/>
</dbReference>
<reference evidence="1 2" key="1">
    <citation type="submission" date="2020-08" db="EMBL/GenBank/DDBJ databases">
        <title>Sequencing the genomes of 1000 actinobacteria strains.</title>
        <authorList>
            <person name="Klenk H.-P."/>
        </authorList>
    </citation>
    <scope>NUCLEOTIDE SEQUENCE [LARGE SCALE GENOMIC DNA]</scope>
    <source>
        <strain evidence="1 2">DSM 11053</strain>
    </source>
</reference>
<evidence type="ECO:0008006" key="3">
    <source>
        <dbReference type="Google" id="ProtNLM"/>
    </source>
</evidence>
<dbReference type="SUPFAM" id="SSF47598">
    <property type="entry name" value="Ribbon-helix-helix"/>
    <property type="match status" value="1"/>
</dbReference>
<dbReference type="EMBL" id="JACHZG010000001">
    <property type="protein sequence ID" value="MBB3327055.1"/>
    <property type="molecule type" value="Genomic_DNA"/>
</dbReference>
<evidence type="ECO:0000313" key="1">
    <source>
        <dbReference type="EMBL" id="MBB3327055.1"/>
    </source>
</evidence>
<organism evidence="1 2">
    <name type="scientific">Microlunatus antarcticus</name>
    <dbReference type="NCBI Taxonomy" id="53388"/>
    <lineage>
        <taxon>Bacteria</taxon>
        <taxon>Bacillati</taxon>
        <taxon>Actinomycetota</taxon>
        <taxon>Actinomycetes</taxon>
        <taxon>Propionibacteriales</taxon>
        <taxon>Propionibacteriaceae</taxon>
        <taxon>Microlunatus</taxon>
    </lineage>
</organism>
<sequence length="254" mass="28620">MPTITVRLDDETRDALQQRAGEDGVTISDFVRDLIHERVVSVRSDDDRPDGYAPDSLTPKDRHVLSLLHRILARVLPEDANDVDGDPDYQLERAQVLEAGYTEEYGVEFAGISPELSKRDSQRVVDILQMFRIAHYSLLHLEKSGTPVSEGLASALRYRGFDHNRALEHKMSAYVKHLVDDDRWAEQVDVVHGPSGGNSHSPTLDVYMRMLAEYRRIVAGRGPAIGRNDYLLSEDQLQAIAAERIHPENRTAGR</sequence>
<comment type="caution">
    <text evidence="1">The sequence shown here is derived from an EMBL/GenBank/DDBJ whole genome shotgun (WGS) entry which is preliminary data.</text>
</comment>
<name>A0A7W5JVM9_9ACTN</name>
<dbReference type="RefSeq" id="WP_183338008.1">
    <property type="nucleotide sequence ID" value="NZ_JACHZG010000001.1"/>
</dbReference>
<dbReference type="InterPro" id="IPR023146">
    <property type="entry name" value="YfbU_alpha-helical_sf"/>
</dbReference>
<protein>
    <recommendedName>
        <fullName evidence="3">Ribbon-helix-helix protein, copG family</fullName>
    </recommendedName>
</protein>
<gene>
    <name evidence="1" type="ORF">FHX39_001999</name>
</gene>
<accession>A0A7W5JVM9</accession>
<dbReference type="Proteomes" id="UP000565572">
    <property type="component" value="Unassembled WGS sequence"/>
</dbReference>
<dbReference type="Pfam" id="PF21983">
    <property type="entry name" value="NikA-like"/>
    <property type="match status" value="1"/>
</dbReference>
<proteinExistence type="predicted"/>